<evidence type="ECO:0000256" key="1">
    <source>
        <dbReference type="SAM" id="Phobius"/>
    </source>
</evidence>
<dbReference type="eggNOG" id="COG2972">
    <property type="taxonomic scope" value="Bacteria"/>
</dbReference>
<evidence type="ECO:0000259" key="2">
    <source>
        <dbReference type="Pfam" id="PF06580"/>
    </source>
</evidence>
<dbReference type="InterPro" id="IPR010559">
    <property type="entry name" value="Sig_transdc_His_kin_internal"/>
</dbReference>
<feature type="transmembrane region" description="Helical" evidence="1">
    <location>
        <begin position="70"/>
        <end position="91"/>
    </location>
</feature>
<keyword evidence="1" id="KW-0472">Membrane</keyword>
<dbReference type="InterPro" id="IPR050640">
    <property type="entry name" value="Bact_2-comp_sensor_kinase"/>
</dbReference>
<evidence type="ECO:0000313" key="4">
    <source>
        <dbReference type="Proteomes" id="UP000011135"/>
    </source>
</evidence>
<keyword evidence="3" id="KW-0418">Kinase</keyword>
<organism evidence="3 4">
    <name type="scientific">Fulvivirga imtechensis AK7</name>
    <dbReference type="NCBI Taxonomy" id="1237149"/>
    <lineage>
        <taxon>Bacteria</taxon>
        <taxon>Pseudomonadati</taxon>
        <taxon>Bacteroidota</taxon>
        <taxon>Cytophagia</taxon>
        <taxon>Cytophagales</taxon>
        <taxon>Fulvivirgaceae</taxon>
        <taxon>Fulvivirga</taxon>
    </lineage>
</organism>
<dbReference type="GO" id="GO:0000155">
    <property type="term" value="F:phosphorelay sensor kinase activity"/>
    <property type="evidence" value="ECO:0007669"/>
    <property type="project" value="InterPro"/>
</dbReference>
<comment type="caution">
    <text evidence="3">The sequence shown here is derived from an EMBL/GenBank/DDBJ whole genome shotgun (WGS) entry which is preliminary data.</text>
</comment>
<reference evidence="3 4" key="1">
    <citation type="submission" date="2012-12" db="EMBL/GenBank/DDBJ databases">
        <title>Genome assembly of Fulvivirga imtechensis AK7.</title>
        <authorList>
            <person name="Nupur N."/>
            <person name="Khatri I."/>
            <person name="Kumar R."/>
            <person name="Subramanian S."/>
            <person name="Pinnaka A."/>
        </authorList>
    </citation>
    <scope>NUCLEOTIDE SEQUENCE [LARGE SCALE GENOMIC DNA]</scope>
    <source>
        <strain evidence="3 4">AK7</strain>
    </source>
</reference>
<dbReference type="RefSeq" id="WP_009578468.1">
    <property type="nucleotide sequence ID" value="NZ_AMZN01000014.1"/>
</dbReference>
<dbReference type="EMBL" id="AMZN01000014">
    <property type="protein sequence ID" value="ELR72808.1"/>
    <property type="molecule type" value="Genomic_DNA"/>
</dbReference>
<feature type="transmembrane region" description="Helical" evidence="1">
    <location>
        <begin position="43"/>
        <end position="64"/>
    </location>
</feature>
<feature type="transmembrane region" description="Helical" evidence="1">
    <location>
        <begin position="112"/>
        <end position="135"/>
    </location>
</feature>
<keyword evidence="3" id="KW-0808">Transferase</keyword>
<feature type="domain" description="Signal transduction histidine kinase internal region" evidence="2">
    <location>
        <begin position="191"/>
        <end position="269"/>
    </location>
</feature>
<dbReference type="Pfam" id="PF06580">
    <property type="entry name" value="His_kinase"/>
    <property type="match status" value="1"/>
</dbReference>
<accession>L8JXA2</accession>
<dbReference type="STRING" id="1237149.C900_00769"/>
<dbReference type="OrthoDB" id="927174at2"/>
<dbReference type="PANTHER" id="PTHR34220:SF7">
    <property type="entry name" value="SENSOR HISTIDINE KINASE YPDA"/>
    <property type="match status" value="1"/>
</dbReference>
<dbReference type="AlphaFoldDB" id="L8JXA2"/>
<dbReference type="Proteomes" id="UP000011135">
    <property type="component" value="Unassembled WGS sequence"/>
</dbReference>
<keyword evidence="1" id="KW-0812">Transmembrane</keyword>
<gene>
    <name evidence="3" type="ORF">C900_00769</name>
</gene>
<feature type="transmembrane region" description="Helical" evidence="1">
    <location>
        <begin position="147"/>
        <end position="171"/>
    </location>
</feature>
<protein>
    <submittedName>
        <fullName evidence="3">Signal transduction histidine kinase, LytS</fullName>
    </submittedName>
</protein>
<evidence type="ECO:0000313" key="3">
    <source>
        <dbReference type="EMBL" id="ELR72808.1"/>
    </source>
</evidence>
<sequence>MIENSIFNNGKPAFKPEAEKLSVEKENFCIKAVDDKININDKLVRIIGIQFFGVVIPNATGLVTSNDRSITYLMLAYGYFILISFFIWQGNRWLLFRLEERYNWFINPAQKIIMILGANVFYTAPLVVFMLLGWYRLTGGLVDWGVIKITAVVCVICVIFITHIYETVFLIKQRESDKIKGEKLERARVQAELEALKNQIDPHFMFNSLNSLSYLIDTDPSRAKEFTQSLAEVYRYILSNKDQRLVILQDELLFLDKYLSLLYLRFDKNLQVLFNIEESSRSAYLIPPISIFIALENVVKHNEISQRSPMQVEVNLLENYLRIANKIKPKKTLQHSSKIGLTNLDERFKIITGMGVNKVVSADNFELQLPMLPISN</sequence>
<dbReference type="PANTHER" id="PTHR34220">
    <property type="entry name" value="SENSOR HISTIDINE KINASE YPDA"/>
    <property type="match status" value="1"/>
</dbReference>
<proteinExistence type="predicted"/>
<keyword evidence="1" id="KW-1133">Transmembrane helix</keyword>
<name>L8JXA2_9BACT</name>
<keyword evidence="4" id="KW-1185">Reference proteome</keyword>
<dbReference type="GO" id="GO:0016020">
    <property type="term" value="C:membrane"/>
    <property type="evidence" value="ECO:0007669"/>
    <property type="project" value="InterPro"/>
</dbReference>